<dbReference type="EMBL" id="JAGMVJ010000014">
    <property type="protein sequence ID" value="KAH7082477.1"/>
    <property type="molecule type" value="Genomic_DNA"/>
</dbReference>
<dbReference type="InterPro" id="IPR036770">
    <property type="entry name" value="Ankyrin_rpt-contain_sf"/>
</dbReference>
<comment type="caution">
    <text evidence="1">The sequence shown here is derived from an EMBL/GenBank/DDBJ whole genome shotgun (WGS) entry which is preliminary data.</text>
</comment>
<dbReference type="Proteomes" id="UP000813461">
    <property type="component" value="Unassembled WGS sequence"/>
</dbReference>
<evidence type="ECO:0000313" key="1">
    <source>
        <dbReference type="EMBL" id="KAH7082477.1"/>
    </source>
</evidence>
<name>A0A8K0R1P1_9PLEO</name>
<sequence length="421" mass="47454">MTYLLDLPPEIFQNVIGSFVTHAGTKAAWKRRDVCTTFASYITHDITSNQPAAIYSGPRGYRLLLPVLPAMLERRTQKERTACTKKVCEDIFRLCHRAEYYLFHAKGQRAKNISSATGGEEALCLAIGNGDRTLVQQLMQHGVTVWGNTKLCRNTMNYATTRGTIEMIRDIITLSGTAANGRKMIAQLRNLDKRIADILNAHYTITLRSNWEEVAIELLKWYDNNPTAMFRKGSLKFFATAADTGAVNFLAALFARNSPYQIRKAYGDEFLKGFPCYRRNNLAAVCRLLLRELVFEASDINRSAAHHSWHNQKGLLDISVTLGDYELIKDILDLGACPNGVPVNINHPLRHRSYPLETALRLRNLPLAKLLVEYGADILMEKSPGRAEALVQSFTNPRSERAVWYMTSVNKTRAQKNKVDG</sequence>
<dbReference type="AlphaFoldDB" id="A0A8K0R1P1"/>
<accession>A0A8K0R1P1</accession>
<evidence type="ECO:0000313" key="2">
    <source>
        <dbReference type="Proteomes" id="UP000813461"/>
    </source>
</evidence>
<reference evidence="1" key="1">
    <citation type="journal article" date="2021" name="Nat. Commun.">
        <title>Genetic determinants of endophytism in the Arabidopsis root mycobiome.</title>
        <authorList>
            <person name="Mesny F."/>
            <person name="Miyauchi S."/>
            <person name="Thiergart T."/>
            <person name="Pickel B."/>
            <person name="Atanasova L."/>
            <person name="Karlsson M."/>
            <person name="Huettel B."/>
            <person name="Barry K.W."/>
            <person name="Haridas S."/>
            <person name="Chen C."/>
            <person name="Bauer D."/>
            <person name="Andreopoulos W."/>
            <person name="Pangilinan J."/>
            <person name="LaButti K."/>
            <person name="Riley R."/>
            <person name="Lipzen A."/>
            <person name="Clum A."/>
            <person name="Drula E."/>
            <person name="Henrissat B."/>
            <person name="Kohler A."/>
            <person name="Grigoriev I.V."/>
            <person name="Martin F.M."/>
            <person name="Hacquard S."/>
        </authorList>
    </citation>
    <scope>NUCLEOTIDE SEQUENCE</scope>
    <source>
        <strain evidence="1">MPI-SDFR-AT-0120</strain>
    </source>
</reference>
<keyword evidence="2" id="KW-1185">Reference proteome</keyword>
<dbReference type="OrthoDB" id="366390at2759"/>
<dbReference type="Gene3D" id="1.25.40.20">
    <property type="entry name" value="Ankyrin repeat-containing domain"/>
    <property type="match status" value="1"/>
</dbReference>
<dbReference type="SUPFAM" id="SSF48403">
    <property type="entry name" value="Ankyrin repeat"/>
    <property type="match status" value="1"/>
</dbReference>
<gene>
    <name evidence="1" type="ORF">FB567DRAFT_594950</name>
</gene>
<protein>
    <recommendedName>
        <fullName evidence="3">Ankyrin</fullName>
    </recommendedName>
</protein>
<evidence type="ECO:0008006" key="3">
    <source>
        <dbReference type="Google" id="ProtNLM"/>
    </source>
</evidence>
<proteinExistence type="predicted"/>
<organism evidence="1 2">
    <name type="scientific">Paraphoma chrysanthemicola</name>
    <dbReference type="NCBI Taxonomy" id="798071"/>
    <lineage>
        <taxon>Eukaryota</taxon>
        <taxon>Fungi</taxon>
        <taxon>Dikarya</taxon>
        <taxon>Ascomycota</taxon>
        <taxon>Pezizomycotina</taxon>
        <taxon>Dothideomycetes</taxon>
        <taxon>Pleosporomycetidae</taxon>
        <taxon>Pleosporales</taxon>
        <taxon>Pleosporineae</taxon>
        <taxon>Phaeosphaeriaceae</taxon>
        <taxon>Paraphoma</taxon>
    </lineage>
</organism>